<sequence length="475" mass="52184">MDGGKIQRMRNQILNGPIVKTLILLAYPLIINQLVQVLYNLTDTFWLGKLGREELAAPGTAWPLISFFISIGMGFANAGFAFVSQYVGAGNYKKANRAAGALYSLMMLFAIAVGMVGIILAPYLLRFMNVSDTVYPYALSYTRVIFAGIPFSFTLFAFNFLLRAIGDTKTPVRINIATVLLNLVLDPFFIFGWGPFPELGVVGAAVATMLSNSLGSLVGGYLLFSGKVGIHLTLHNLKPDWPFYSRIFRVGIPSSIGSSTTAFGFVILTRIIFTIGKLYGQAHGIEKFEDIAFATYSITNRLTSFMFAFSDGISMAMGTMVGQAVGARLYQRAKEVAEKTMAINFTILGVGTLLFILFRVQIFRFFINDPAIIAESAKVVKYFAISLPFFGIFAAVENVFRSAGHTKKSMVLDMFRLWVLRLPLSYGLGVLMRDTAGMWLGMGLSNILGAVVALAWFLRGSWMKAIIEEEPGEHG</sequence>
<evidence type="ECO:0000256" key="2">
    <source>
        <dbReference type="ARBA" id="ARBA00022448"/>
    </source>
</evidence>
<dbReference type="GeneID" id="27135805"/>
<feature type="transmembrane region" description="Helical" evidence="7">
    <location>
        <begin position="342"/>
        <end position="367"/>
    </location>
</feature>
<dbReference type="GO" id="GO:0015297">
    <property type="term" value="F:antiporter activity"/>
    <property type="evidence" value="ECO:0007669"/>
    <property type="project" value="InterPro"/>
</dbReference>
<evidence type="ECO:0000256" key="4">
    <source>
        <dbReference type="ARBA" id="ARBA00022692"/>
    </source>
</evidence>
<evidence type="ECO:0000256" key="7">
    <source>
        <dbReference type="SAM" id="Phobius"/>
    </source>
</evidence>
<evidence type="ECO:0000313" key="8">
    <source>
        <dbReference type="EMBL" id="AJC72280.1"/>
    </source>
</evidence>
<feature type="transmembrane region" description="Helical" evidence="7">
    <location>
        <begin position="21"/>
        <end position="41"/>
    </location>
</feature>
<dbReference type="NCBIfam" id="TIGR00797">
    <property type="entry name" value="matE"/>
    <property type="match status" value="1"/>
</dbReference>
<dbReference type="OrthoDB" id="214119at2157"/>
<feature type="transmembrane region" description="Helical" evidence="7">
    <location>
        <begin position="379"/>
        <end position="400"/>
    </location>
</feature>
<evidence type="ECO:0000256" key="3">
    <source>
        <dbReference type="ARBA" id="ARBA00022475"/>
    </source>
</evidence>
<dbReference type="AlphaFoldDB" id="A0A0X1KM14"/>
<dbReference type="GO" id="GO:0005886">
    <property type="term" value="C:plasma membrane"/>
    <property type="evidence" value="ECO:0007669"/>
    <property type="project" value="UniProtKB-SubCell"/>
</dbReference>
<feature type="transmembrane region" description="Helical" evidence="7">
    <location>
        <begin position="247"/>
        <end position="273"/>
    </location>
</feature>
<feature type="transmembrane region" description="Helical" evidence="7">
    <location>
        <begin position="199"/>
        <end position="226"/>
    </location>
</feature>
<dbReference type="EMBL" id="CP007140">
    <property type="protein sequence ID" value="AJC72280.1"/>
    <property type="molecule type" value="Genomic_DNA"/>
</dbReference>
<keyword evidence="9" id="KW-1185">Reference proteome</keyword>
<keyword evidence="5 7" id="KW-1133">Transmembrane helix</keyword>
<organism evidence="8 9">
    <name type="scientific">Thermococcus guaymasensis DSM 11113</name>
    <dbReference type="NCBI Taxonomy" id="1432656"/>
    <lineage>
        <taxon>Archaea</taxon>
        <taxon>Methanobacteriati</taxon>
        <taxon>Methanobacteriota</taxon>
        <taxon>Thermococci</taxon>
        <taxon>Thermococcales</taxon>
        <taxon>Thermococcaceae</taxon>
        <taxon>Thermococcus</taxon>
    </lineage>
</organism>
<dbReference type="PATRIC" id="fig|1432656.3.peg.1772"/>
<evidence type="ECO:0000256" key="1">
    <source>
        <dbReference type="ARBA" id="ARBA00004651"/>
    </source>
</evidence>
<feature type="transmembrane region" description="Helical" evidence="7">
    <location>
        <begin position="174"/>
        <end position="193"/>
    </location>
</feature>
<dbReference type="InterPro" id="IPR048279">
    <property type="entry name" value="MdtK-like"/>
</dbReference>
<keyword evidence="4 7" id="KW-0812">Transmembrane</keyword>
<keyword evidence="3" id="KW-1003">Cell membrane</keyword>
<dbReference type="STRING" id="1432656.X802_09100"/>
<keyword evidence="6 7" id="KW-0472">Membrane</keyword>
<feature type="transmembrane region" description="Helical" evidence="7">
    <location>
        <begin position="438"/>
        <end position="458"/>
    </location>
</feature>
<accession>A0A0X1KM14</accession>
<comment type="subcellular location">
    <subcellularLocation>
        <location evidence="1">Cell membrane</location>
        <topology evidence="1">Multi-pass membrane protein</topology>
    </subcellularLocation>
</comment>
<evidence type="ECO:0000256" key="5">
    <source>
        <dbReference type="ARBA" id="ARBA00022989"/>
    </source>
</evidence>
<feature type="transmembrane region" description="Helical" evidence="7">
    <location>
        <begin position="61"/>
        <end position="89"/>
    </location>
</feature>
<dbReference type="InterPro" id="IPR052031">
    <property type="entry name" value="Membrane_Transporter-Flippase"/>
</dbReference>
<name>A0A0X1KM14_9EURY</name>
<dbReference type="InterPro" id="IPR002528">
    <property type="entry name" value="MATE_fam"/>
</dbReference>
<dbReference type="PANTHER" id="PTHR43549">
    <property type="entry name" value="MULTIDRUG RESISTANCE PROTEIN YPNP-RELATED"/>
    <property type="match status" value="1"/>
</dbReference>
<evidence type="ECO:0000313" key="9">
    <source>
        <dbReference type="Proteomes" id="UP000062043"/>
    </source>
</evidence>
<dbReference type="KEGG" id="tgy:X802_09100"/>
<dbReference type="PIRSF" id="PIRSF006603">
    <property type="entry name" value="DinF"/>
    <property type="match status" value="1"/>
</dbReference>
<gene>
    <name evidence="8" type="ORF">X802_09100</name>
</gene>
<keyword evidence="2" id="KW-0813">Transport</keyword>
<feature type="transmembrane region" description="Helical" evidence="7">
    <location>
        <begin position="101"/>
        <end position="124"/>
    </location>
</feature>
<evidence type="ECO:0000256" key="6">
    <source>
        <dbReference type="ARBA" id="ARBA00023136"/>
    </source>
</evidence>
<dbReference type="RefSeq" id="WP_062373084.1">
    <property type="nucleotide sequence ID" value="NZ_CP007140.1"/>
</dbReference>
<dbReference type="Pfam" id="PF01554">
    <property type="entry name" value="MatE"/>
    <property type="match status" value="2"/>
</dbReference>
<feature type="transmembrane region" description="Helical" evidence="7">
    <location>
        <begin position="144"/>
        <end position="162"/>
    </location>
</feature>
<feature type="transmembrane region" description="Helical" evidence="7">
    <location>
        <begin position="412"/>
        <end position="432"/>
    </location>
</feature>
<proteinExistence type="predicted"/>
<reference evidence="8 9" key="1">
    <citation type="submission" date="2014-01" db="EMBL/GenBank/DDBJ databases">
        <title>Genome sequencing of Thermococcus guaymasensis.</title>
        <authorList>
            <person name="Zhang X."/>
            <person name="Alvare G."/>
            <person name="Fristensky B."/>
            <person name="Chen L."/>
            <person name="Suen T."/>
            <person name="Chen Q."/>
            <person name="Ma K."/>
        </authorList>
    </citation>
    <scope>NUCLEOTIDE SEQUENCE [LARGE SCALE GENOMIC DNA]</scope>
    <source>
        <strain evidence="8 9">DSM 11113</strain>
    </source>
</reference>
<feature type="transmembrane region" description="Helical" evidence="7">
    <location>
        <begin position="305"/>
        <end position="330"/>
    </location>
</feature>
<dbReference type="PANTHER" id="PTHR43549:SF2">
    <property type="entry name" value="MULTIDRUG RESISTANCE PROTEIN NORM-RELATED"/>
    <property type="match status" value="1"/>
</dbReference>
<protein>
    <submittedName>
        <fullName evidence="8">Multidrug transporter MatE</fullName>
    </submittedName>
</protein>
<dbReference type="GO" id="GO:0042910">
    <property type="term" value="F:xenobiotic transmembrane transporter activity"/>
    <property type="evidence" value="ECO:0007669"/>
    <property type="project" value="InterPro"/>
</dbReference>
<dbReference type="CDD" id="cd13142">
    <property type="entry name" value="MATE_like_12"/>
    <property type="match status" value="1"/>
</dbReference>
<dbReference type="Proteomes" id="UP000062043">
    <property type="component" value="Chromosome"/>
</dbReference>